<proteinExistence type="predicted"/>
<dbReference type="EMBL" id="JANEYF010000242">
    <property type="protein sequence ID" value="KAJ8971196.1"/>
    <property type="molecule type" value="Genomic_DNA"/>
</dbReference>
<dbReference type="Proteomes" id="UP001162156">
    <property type="component" value="Unassembled WGS sequence"/>
</dbReference>
<dbReference type="PANTHER" id="PTHR47272">
    <property type="entry name" value="DDE_TNP_1_7 DOMAIN-CONTAINING PROTEIN"/>
    <property type="match status" value="1"/>
</dbReference>
<reference evidence="2" key="1">
    <citation type="journal article" date="2023" name="Insect Mol. Biol.">
        <title>Genome sequencing provides insights into the evolution of gene families encoding plant cell wall-degrading enzymes in longhorned beetles.</title>
        <authorList>
            <person name="Shin N.R."/>
            <person name="Okamura Y."/>
            <person name="Kirsch R."/>
            <person name="Pauchet Y."/>
        </authorList>
    </citation>
    <scope>NUCLEOTIDE SEQUENCE</scope>
    <source>
        <strain evidence="2">RBIC_L_NR</strain>
    </source>
</reference>
<dbReference type="InterPro" id="IPR029526">
    <property type="entry name" value="PGBD"/>
</dbReference>
<sequence>MRRSISDTLCLNEFDKGESDEKEADLKQEVQESILIMSIEFENGLLLQNDVVENIREIQKGKDGIEVNEEQTKDDGNQRTGKEEVMEQIAKNPKKEANELKERYKNILCRKKALILDDNAGKFRGISSFPHEIENLSTPLAFFNYFFDKELMSTIVDESNLFSTEKDASRPANLIEQDIRQFIGICVYVSLVHMPDVRSYWSPTLSFDKIRETMSYKKFVKIRRYLHFNRNSNMKPRNHPDHDRLHKLRPVIYTGDENNPKYRKPEEPDLGSSANIILRLCRNVPHNQNYRVYFDHFYASIQLAVHLAKCGILCLGTMRISRIPNCKRPSDKEMAKMKRGISQVFVAVIEGVEISSVVWKDNKMVTFISSFAEEIPLSHVKRVDKKENKSIDIPCPNLVKEYNRQMGVSI</sequence>
<name>A0AAV8ZU17_9CUCU</name>
<evidence type="ECO:0000259" key="1">
    <source>
        <dbReference type="Pfam" id="PF13843"/>
    </source>
</evidence>
<gene>
    <name evidence="2" type="ORF">NQ314_000833</name>
</gene>
<keyword evidence="3" id="KW-1185">Reference proteome</keyword>
<comment type="caution">
    <text evidence="2">The sequence shown here is derived from an EMBL/GenBank/DDBJ whole genome shotgun (WGS) entry which is preliminary data.</text>
</comment>
<organism evidence="2 3">
    <name type="scientific">Rhamnusium bicolor</name>
    <dbReference type="NCBI Taxonomy" id="1586634"/>
    <lineage>
        <taxon>Eukaryota</taxon>
        <taxon>Metazoa</taxon>
        <taxon>Ecdysozoa</taxon>
        <taxon>Arthropoda</taxon>
        <taxon>Hexapoda</taxon>
        <taxon>Insecta</taxon>
        <taxon>Pterygota</taxon>
        <taxon>Neoptera</taxon>
        <taxon>Endopterygota</taxon>
        <taxon>Coleoptera</taxon>
        <taxon>Polyphaga</taxon>
        <taxon>Cucujiformia</taxon>
        <taxon>Chrysomeloidea</taxon>
        <taxon>Cerambycidae</taxon>
        <taxon>Lepturinae</taxon>
        <taxon>Rhagiini</taxon>
        <taxon>Rhamnusium</taxon>
    </lineage>
</organism>
<protein>
    <recommendedName>
        <fullName evidence="1">PiggyBac transposable element-derived protein domain-containing protein</fullName>
    </recommendedName>
</protein>
<dbReference type="AlphaFoldDB" id="A0AAV8ZU17"/>
<feature type="domain" description="PiggyBac transposable element-derived protein" evidence="1">
    <location>
        <begin position="263"/>
        <end position="407"/>
    </location>
</feature>
<evidence type="ECO:0000313" key="3">
    <source>
        <dbReference type="Proteomes" id="UP001162156"/>
    </source>
</evidence>
<feature type="domain" description="PiggyBac transposable element-derived protein" evidence="1">
    <location>
        <begin position="138"/>
        <end position="254"/>
    </location>
</feature>
<evidence type="ECO:0000313" key="2">
    <source>
        <dbReference type="EMBL" id="KAJ8971196.1"/>
    </source>
</evidence>
<dbReference type="Pfam" id="PF13843">
    <property type="entry name" value="DDE_Tnp_1_7"/>
    <property type="match status" value="2"/>
</dbReference>
<accession>A0AAV8ZU17</accession>
<dbReference type="PANTHER" id="PTHR47272:SF2">
    <property type="entry name" value="PIGGYBAC TRANSPOSABLE ELEMENT-DERIVED PROTEIN 3-LIKE"/>
    <property type="match status" value="1"/>
</dbReference>